<keyword evidence="3" id="KW-1185">Reference proteome</keyword>
<evidence type="ECO:0000256" key="1">
    <source>
        <dbReference type="SAM" id="Phobius"/>
    </source>
</evidence>
<dbReference type="AlphaFoldDB" id="A0A6A4VY30"/>
<dbReference type="Proteomes" id="UP000440578">
    <property type="component" value="Unassembled WGS sequence"/>
</dbReference>
<dbReference type="OrthoDB" id="6115658at2759"/>
<name>A0A6A4VY30_AMPAM</name>
<evidence type="ECO:0000313" key="2">
    <source>
        <dbReference type="EMBL" id="KAF0296290.1"/>
    </source>
</evidence>
<protein>
    <submittedName>
        <fullName evidence="2">Uncharacterized protein</fullName>
    </submittedName>
</protein>
<keyword evidence="1" id="KW-1133">Transmembrane helix</keyword>
<accession>A0A6A4VY30</accession>
<dbReference type="EMBL" id="VIIS01001573">
    <property type="protein sequence ID" value="KAF0296290.1"/>
    <property type="molecule type" value="Genomic_DNA"/>
</dbReference>
<keyword evidence="1" id="KW-0472">Membrane</keyword>
<evidence type="ECO:0000313" key="3">
    <source>
        <dbReference type="Proteomes" id="UP000440578"/>
    </source>
</evidence>
<keyword evidence="1" id="KW-0812">Transmembrane</keyword>
<reference evidence="2 3" key="1">
    <citation type="submission" date="2019-07" db="EMBL/GenBank/DDBJ databases">
        <title>Draft genome assembly of a fouling barnacle, Amphibalanus amphitrite (Darwin, 1854): The first reference genome for Thecostraca.</title>
        <authorList>
            <person name="Kim W."/>
        </authorList>
    </citation>
    <scope>NUCLEOTIDE SEQUENCE [LARGE SCALE GENOMIC DNA]</scope>
    <source>
        <strain evidence="2">SNU_AA5</strain>
        <tissue evidence="2">Soma without cirri and trophi</tissue>
    </source>
</reference>
<gene>
    <name evidence="2" type="ORF">FJT64_006223</name>
</gene>
<feature type="transmembrane region" description="Helical" evidence="1">
    <location>
        <begin position="41"/>
        <end position="64"/>
    </location>
</feature>
<organism evidence="2 3">
    <name type="scientific">Amphibalanus amphitrite</name>
    <name type="common">Striped barnacle</name>
    <name type="synonym">Balanus amphitrite</name>
    <dbReference type="NCBI Taxonomy" id="1232801"/>
    <lineage>
        <taxon>Eukaryota</taxon>
        <taxon>Metazoa</taxon>
        <taxon>Ecdysozoa</taxon>
        <taxon>Arthropoda</taxon>
        <taxon>Crustacea</taxon>
        <taxon>Multicrustacea</taxon>
        <taxon>Cirripedia</taxon>
        <taxon>Thoracica</taxon>
        <taxon>Thoracicalcarea</taxon>
        <taxon>Balanomorpha</taxon>
        <taxon>Balanoidea</taxon>
        <taxon>Balanidae</taxon>
        <taxon>Amphibalaninae</taxon>
        <taxon>Amphibalanus</taxon>
    </lineage>
</organism>
<sequence length="138" mass="15476">MMSESATSPAELNVSSRPMAALRSGYDLPVYGLDDGNFLRLHVVALSLIFCSLACAIAVVVWSFRTHTTKFFTWSQGERIAVYMAFCDGLFNISHSLDHLHYVIQRDHVTPAGLCVFYAMFLLEFMTSQVSRYHTAIA</sequence>
<comment type="caution">
    <text evidence="2">The sequence shown here is derived from an EMBL/GenBank/DDBJ whole genome shotgun (WGS) entry which is preliminary data.</text>
</comment>
<proteinExistence type="predicted"/>